<evidence type="ECO:0000259" key="1">
    <source>
        <dbReference type="Pfam" id="PF02627"/>
    </source>
</evidence>
<dbReference type="GO" id="GO:0051920">
    <property type="term" value="F:peroxiredoxin activity"/>
    <property type="evidence" value="ECO:0007669"/>
    <property type="project" value="InterPro"/>
</dbReference>
<comment type="caution">
    <text evidence="2">The sequence shown here is derived from an EMBL/GenBank/DDBJ whole genome shotgun (WGS) entry which is preliminary data.</text>
</comment>
<accession>A0A8J6IUZ0</accession>
<evidence type="ECO:0000313" key="3">
    <source>
        <dbReference type="Proteomes" id="UP000601768"/>
    </source>
</evidence>
<dbReference type="InterPro" id="IPR029032">
    <property type="entry name" value="AhpD-like"/>
</dbReference>
<reference evidence="2" key="2">
    <citation type="submission" date="2020-08" db="EMBL/GenBank/DDBJ databases">
        <authorList>
            <person name="Lai Q."/>
        </authorList>
    </citation>
    <scope>NUCLEOTIDE SEQUENCE</scope>
    <source>
        <strain evidence="2">S27-2</strain>
    </source>
</reference>
<dbReference type="AlphaFoldDB" id="A0A8J6IUZ0"/>
<evidence type="ECO:0000313" key="2">
    <source>
        <dbReference type="EMBL" id="MBC3766257.1"/>
    </source>
</evidence>
<feature type="domain" description="Carboxymuconolactone decarboxylase-like" evidence="1">
    <location>
        <begin position="41"/>
        <end position="104"/>
    </location>
</feature>
<name>A0A8J6IUZ0_9ALTE</name>
<sequence>MNDFTIYNIQSAPEAAKPLLEGSVKDFGMVPNLHGVMAASPALLEGYKKLHELAQQTSFDADELTVVWMAINVEHECHYCVPAHTAIAKSMGVSDDLIEDLRNQTPISDLKLEALREATLALLRQRGVVNDTDLTNFFNAGYGQQQLLDIILILSQKVMSNYVNHLAHTPVDAPFNKFAWNK</sequence>
<dbReference type="Proteomes" id="UP000601768">
    <property type="component" value="Unassembled WGS sequence"/>
</dbReference>
<proteinExistence type="predicted"/>
<reference evidence="2" key="1">
    <citation type="journal article" date="2018" name="Int. J. Syst. Evol. Microbiol.">
        <title>Neptunicella marina gen. nov., sp. nov., isolated from surface seawater.</title>
        <authorList>
            <person name="Liu X."/>
            <person name="Lai Q."/>
            <person name="Du Y."/>
            <person name="Zhang X."/>
            <person name="Liu Z."/>
            <person name="Sun F."/>
            <person name="Shao Z."/>
        </authorList>
    </citation>
    <scope>NUCLEOTIDE SEQUENCE</scope>
    <source>
        <strain evidence="2">S27-2</strain>
    </source>
</reference>
<dbReference type="SUPFAM" id="SSF69118">
    <property type="entry name" value="AhpD-like"/>
    <property type="match status" value="1"/>
</dbReference>
<protein>
    <submittedName>
        <fullName evidence="2">Carboxymuconolactone decarboxylase family protein</fullName>
    </submittedName>
</protein>
<dbReference type="PANTHER" id="PTHR35446:SF3">
    <property type="entry name" value="CMD DOMAIN-CONTAINING PROTEIN"/>
    <property type="match status" value="1"/>
</dbReference>
<gene>
    <name evidence="2" type="ORF">H8B19_10220</name>
</gene>
<dbReference type="Pfam" id="PF02627">
    <property type="entry name" value="CMD"/>
    <property type="match status" value="1"/>
</dbReference>
<organism evidence="2 3">
    <name type="scientific">Neptunicella marina</name>
    <dbReference type="NCBI Taxonomy" id="2125989"/>
    <lineage>
        <taxon>Bacteria</taxon>
        <taxon>Pseudomonadati</taxon>
        <taxon>Pseudomonadota</taxon>
        <taxon>Gammaproteobacteria</taxon>
        <taxon>Alteromonadales</taxon>
        <taxon>Alteromonadaceae</taxon>
        <taxon>Neptunicella</taxon>
    </lineage>
</organism>
<dbReference type="EMBL" id="JACNEP010000007">
    <property type="protein sequence ID" value="MBC3766257.1"/>
    <property type="molecule type" value="Genomic_DNA"/>
</dbReference>
<dbReference type="PANTHER" id="PTHR35446">
    <property type="entry name" value="SI:CH211-175M2.5"/>
    <property type="match status" value="1"/>
</dbReference>
<dbReference type="RefSeq" id="WP_186506787.1">
    <property type="nucleotide sequence ID" value="NZ_JACNEP010000007.1"/>
</dbReference>
<keyword evidence="3" id="KW-1185">Reference proteome</keyword>
<dbReference type="InterPro" id="IPR003779">
    <property type="entry name" value="CMD-like"/>
</dbReference>
<dbReference type="Gene3D" id="1.20.1290.10">
    <property type="entry name" value="AhpD-like"/>
    <property type="match status" value="1"/>
</dbReference>